<keyword evidence="11" id="KW-1185">Reference proteome</keyword>
<dbReference type="GO" id="GO:0006412">
    <property type="term" value="P:translation"/>
    <property type="evidence" value="ECO:0007669"/>
    <property type="project" value="UniProtKB-UniRule"/>
</dbReference>
<dbReference type="Proteomes" id="UP000239785">
    <property type="component" value="Unassembled WGS sequence"/>
</dbReference>
<evidence type="ECO:0000256" key="7">
    <source>
        <dbReference type="ARBA" id="ARBA00046740"/>
    </source>
</evidence>
<proteinExistence type="inferred from homology"/>
<evidence type="ECO:0000313" key="10">
    <source>
        <dbReference type="EMBL" id="PPE06535.1"/>
    </source>
</evidence>
<dbReference type="GO" id="GO:0005840">
    <property type="term" value="C:ribosome"/>
    <property type="evidence" value="ECO:0007669"/>
    <property type="project" value="UniProtKB-KW"/>
</dbReference>
<name>A0A2S5RHD0_9MOLU</name>
<dbReference type="RefSeq" id="WP_104207742.1">
    <property type="nucleotide sequence ID" value="NZ_PHNF01000001.1"/>
</dbReference>
<keyword evidence="5 8" id="KW-0687">Ribonucleoprotein</keyword>
<dbReference type="EMBL" id="PHNF01000001">
    <property type="protein sequence ID" value="PPE06535.1"/>
    <property type="molecule type" value="Genomic_DNA"/>
</dbReference>
<sequence>MTTDVIADMLTRIRNANQRMLKTVLVPSSKMKVEIAKILKDEGFIADFTVEGEVKKTITIELKYHGKQRVISGLKKISKPGLRVYAPANEIPQVLNGLGISIVSTSQGIMTGKKARLSNFGGEVLAFVW</sequence>
<organism evidence="10 11">
    <name type="scientific">Mesoplasma corruscae</name>
    <dbReference type="NCBI Taxonomy" id="216874"/>
    <lineage>
        <taxon>Bacteria</taxon>
        <taxon>Bacillati</taxon>
        <taxon>Mycoplasmatota</taxon>
        <taxon>Mollicutes</taxon>
        <taxon>Entomoplasmatales</taxon>
        <taxon>Entomoplasmataceae</taxon>
        <taxon>Mesoplasma</taxon>
    </lineage>
</organism>
<protein>
    <recommendedName>
        <fullName evidence="6 8">Small ribosomal subunit protein uS8</fullName>
    </recommendedName>
</protein>
<dbReference type="GO" id="GO:1990904">
    <property type="term" value="C:ribonucleoprotein complex"/>
    <property type="evidence" value="ECO:0007669"/>
    <property type="project" value="UniProtKB-KW"/>
</dbReference>
<evidence type="ECO:0000256" key="2">
    <source>
        <dbReference type="ARBA" id="ARBA00022730"/>
    </source>
</evidence>
<keyword evidence="4 8" id="KW-0689">Ribosomal protein</keyword>
<dbReference type="AlphaFoldDB" id="A0A2S5RHD0"/>
<dbReference type="NCBIfam" id="NF001109">
    <property type="entry name" value="PRK00136.1"/>
    <property type="match status" value="1"/>
</dbReference>
<dbReference type="Gene3D" id="3.30.1490.10">
    <property type="match status" value="1"/>
</dbReference>
<dbReference type="GO" id="GO:0005737">
    <property type="term" value="C:cytoplasm"/>
    <property type="evidence" value="ECO:0007669"/>
    <property type="project" value="UniProtKB-ARBA"/>
</dbReference>
<dbReference type="OrthoDB" id="9802617at2"/>
<dbReference type="InterPro" id="IPR035987">
    <property type="entry name" value="Ribosomal_uS8_sf"/>
</dbReference>
<dbReference type="Pfam" id="PF00410">
    <property type="entry name" value="Ribosomal_S8"/>
    <property type="match status" value="1"/>
</dbReference>
<dbReference type="GO" id="GO:0019843">
    <property type="term" value="F:rRNA binding"/>
    <property type="evidence" value="ECO:0007669"/>
    <property type="project" value="UniProtKB-UniRule"/>
</dbReference>
<evidence type="ECO:0000256" key="8">
    <source>
        <dbReference type="HAMAP-Rule" id="MF_01302"/>
    </source>
</evidence>
<comment type="similarity">
    <text evidence="1 8 9">Belongs to the universal ribosomal protein uS8 family.</text>
</comment>
<keyword evidence="2 8" id="KW-0699">rRNA-binding</keyword>
<comment type="caution">
    <text evidence="10">The sequence shown here is derived from an EMBL/GenBank/DDBJ whole genome shotgun (WGS) entry which is preliminary data.</text>
</comment>
<dbReference type="InterPro" id="IPR000630">
    <property type="entry name" value="Ribosomal_uS8"/>
</dbReference>
<gene>
    <name evidence="8 10" type="primary">rpsH</name>
    <name evidence="10" type="ORF">MCORR_v1c01630</name>
</gene>
<dbReference type="InterPro" id="IPR047863">
    <property type="entry name" value="Ribosomal_uS8_CS"/>
</dbReference>
<comment type="function">
    <text evidence="8">One of the primary rRNA binding proteins, it binds directly to 16S rRNA central domain where it helps coordinate assembly of the platform of the 30S subunit.</text>
</comment>
<dbReference type="Gene3D" id="3.30.1370.30">
    <property type="match status" value="1"/>
</dbReference>
<accession>A0A2S5RHD0</accession>
<dbReference type="PANTHER" id="PTHR11758">
    <property type="entry name" value="40S RIBOSOMAL PROTEIN S15A"/>
    <property type="match status" value="1"/>
</dbReference>
<dbReference type="HAMAP" id="MF_01302_B">
    <property type="entry name" value="Ribosomal_uS8_B"/>
    <property type="match status" value="1"/>
</dbReference>
<dbReference type="FunFam" id="3.30.1370.30:FF:000002">
    <property type="entry name" value="30S ribosomal protein S8"/>
    <property type="match status" value="1"/>
</dbReference>
<evidence type="ECO:0000256" key="3">
    <source>
        <dbReference type="ARBA" id="ARBA00022884"/>
    </source>
</evidence>
<dbReference type="SUPFAM" id="SSF56047">
    <property type="entry name" value="Ribosomal protein S8"/>
    <property type="match status" value="1"/>
</dbReference>
<dbReference type="GO" id="GO:0003735">
    <property type="term" value="F:structural constituent of ribosome"/>
    <property type="evidence" value="ECO:0007669"/>
    <property type="project" value="InterPro"/>
</dbReference>
<evidence type="ECO:0000256" key="5">
    <source>
        <dbReference type="ARBA" id="ARBA00023274"/>
    </source>
</evidence>
<dbReference type="PROSITE" id="PS00053">
    <property type="entry name" value="RIBOSOMAL_S8"/>
    <property type="match status" value="1"/>
</dbReference>
<reference evidence="10 11" key="1">
    <citation type="submission" date="2017-11" db="EMBL/GenBank/DDBJ databases">
        <title>Genome sequence of Mesoplasma corruscae ELCA-2 (ATCC 49579).</title>
        <authorList>
            <person name="Lo W.-S."/>
            <person name="Kuo C.-H."/>
        </authorList>
    </citation>
    <scope>NUCLEOTIDE SEQUENCE [LARGE SCALE GENOMIC DNA]</scope>
    <source>
        <strain evidence="10 11">ELCA-2</strain>
    </source>
</reference>
<evidence type="ECO:0000313" key="11">
    <source>
        <dbReference type="Proteomes" id="UP000239785"/>
    </source>
</evidence>
<dbReference type="FunFam" id="3.30.1490.10:FF:000001">
    <property type="entry name" value="30S ribosomal protein S8"/>
    <property type="match status" value="1"/>
</dbReference>
<evidence type="ECO:0000256" key="6">
    <source>
        <dbReference type="ARBA" id="ARBA00035258"/>
    </source>
</evidence>
<evidence type="ECO:0000256" key="1">
    <source>
        <dbReference type="ARBA" id="ARBA00006471"/>
    </source>
</evidence>
<evidence type="ECO:0000256" key="4">
    <source>
        <dbReference type="ARBA" id="ARBA00022980"/>
    </source>
</evidence>
<evidence type="ECO:0000256" key="9">
    <source>
        <dbReference type="RuleBase" id="RU003660"/>
    </source>
</evidence>
<keyword evidence="3 8" id="KW-0694">RNA-binding</keyword>
<comment type="subunit">
    <text evidence="7 8">Part of the 30S ribosomal subunit. Contacts proteins S5 and S12.</text>
</comment>